<reference evidence="2" key="1">
    <citation type="submission" date="2013-02" db="EMBL/GenBank/DDBJ databases">
        <authorList>
            <person name="Hughes D."/>
        </authorList>
    </citation>
    <scope>NUCLEOTIDE SEQUENCE</scope>
    <source>
        <strain>Durham</strain>
        <strain evidence="2">NC isolate 2 -- Noor lab</strain>
    </source>
</reference>
<reference evidence="1" key="2">
    <citation type="submission" date="2015-06" db="UniProtKB">
        <authorList>
            <consortium name="EnsemblMetazoa"/>
        </authorList>
    </citation>
    <scope>IDENTIFICATION</scope>
</reference>
<dbReference type="EMBL" id="CAQQ02098220">
    <property type="status" value="NOT_ANNOTATED_CDS"/>
    <property type="molecule type" value="Genomic_DNA"/>
</dbReference>
<sequence length="178" mass="19522">MASIVPIPKPGKPQNEGPSFRPFRMIEKFLLLTQAPWSLNALKNSLTTNTTSQKNKSDICALLLLASRCALLIEVVHIFNNVPHACRALPISAKSFKGRLAEVNIACKFLDRASSKCLCAIRACISSGATDSHSGAQYSTTEVLSSLGVRSLRMDLESFLPLKKKEDFVAQKECEKKI</sequence>
<evidence type="ECO:0000313" key="2">
    <source>
        <dbReference type="Proteomes" id="UP000015102"/>
    </source>
</evidence>
<evidence type="ECO:0000313" key="1">
    <source>
        <dbReference type="EnsemblMetazoa" id="MESCA005732-PA"/>
    </source>
</evidence>
<keyword evidence="2" id="KW-1185">Reference proteome</keyword>
<name>T1GQ33_MEGSC</name>
<dbReference type="EMBL" id="CAQQ02098221">
    <property type="status" value="NOT_ANNOTATED_CDS"/>
    <property type="molecule type" value="Genomic_DNA"/>
</dbReference>
<dbReference type="HOGENOM" id="CLU_1512333_0_0_1"/>
<protein>
    <submittedName>
        <fullName evidence="1">Uncharacterized protein</fullName>
    </submittedName>
</protein>
<proteinExistence type="predicted"/>
<organism evidence="1 2">
    <name type="scientific">Megaselia scalaris</name>
    <name type="common">Humpbacked fly</name>
    <name type="synonym">Phora scalaris</name>
    <dbReference type="NCBI Taxonomy" id="36166"/>
    <lineage>
        <taxon>Eukaryota</taxon>
        <taxon>Metazoa</taxon>
        <taxon>Ecdysozoa</taxon>
        <taxon>Arthropoda</taxon>
        <taxon>Hexapoda</taxon>
        <taxon>Insecta</taxon>
        <taxon>Pterygota</taxon>
        <taxon>Neoptera</taxon>
        <taxon>Endopterygota</taxon>
        <taxon>Diptera</taxon>
        <taxon>Brachycera</taxon>
        <taxon>Muscomorpha</taxon>
        <taxon>Platypezoidea</taxon>
        <taxon>Phoridae</taxon>
        <taxon>Megaseliini</taxon>
        <taxon>Megaselia</taxon>
    </lineage>
</organism>
<dbReference type="EnsemblMetazoa" id="MESCA005732-RA">
    <property type="protein sequence ID" value="MESCA005732-PA"/>
    <property type="gene ID" value="MESCA005732"/>
</dbReference>
<accession>T1GQ33</accession>
<dbReference type="Proteomes" id="UP000015102">
    <property type="component" value="Unassembled WGS sequence"/>
</dbReference>
<dbReference type="AlphaFoldDB" id="T1GQ33"/>